<dbReference type="EMBL" id="JXXN02000256">
    <property type="protein sequence ID" value="THD28029.1"/>
    <property type="molecule type" value="Genomic_DNA"/>
</dbReference>
<feature type="region of interest" description="Disordered" evidence="1">
    <location>
        <begin position="1"/>
        <end position="23"/>
    </location>
</feature>
<dbReference type="Proteomes" id="UP000230066">
    <property type="component" value="Unassembled WGS sequence"/>
</dbReference>
<sequence length="319" mass="35848">MVGHKIQAQLQKISSHTGDPENGVELLNRRLEELHRMNARRLSEKGKKSNERAAQRIYAFQKDADRIGAAKLFLKDSQRRWEVVIASNPHRMSNRSVWSTPESKATYIKVSQRTSSGAKKTSRCDTRSARSQQLHGELPLGPRVKFRASLSARRRESSACLVSCTQRGTHKTEGKRPQSAPLTPLFGAQNSPPGRRLWSVSRSYRELQLQVNAIGSGSCSSNAYANSLLSSRPATTCTRFNPTPRASVTIRRSAEDDQTKNLTTMRDAVLQSCLSDIKTRSKQLQQKIRLFCLNTAQFVSDCLLRTGFDNPRELSDLQY</sequence>
<accession>A0A4E0RGX1</accession>
<reference evidence="2" key="1">
    <citation type="submission" date="2019-03" db="EMBL/GenBank/DDBJ databases">
        <title>Improved annotation for the trematode Fasciola hepatica.</title>
        <authorList>
            <person name="Choi Y.-J."/>
            <person name="Martin J."/>
            <person name="Mitreva M."/>
        </authorList>
    </citation>
    <scope>NUCLEOTIDE SEQUENCE [LARGE SCALE GENOMIC DNA]</scope>
</reference>
<proteinExistence type="predicted"/>
<organism evidence="2 3">
    <name type="scientific">Fasciola hepatica</name>
    <name type="common">Liver fluke</name>
    <dbReference type="NCBI Taxonomy" id="6192"/>
    <lineage>
        <taxon>Eukaryota</taxon>
        <taxon>Metazoa</taxon>
        <taxon>Spiralia</taxon>
        <taxon>Lophotrochozoa</taxon>
        <taxon>Platyhelminthes</taxon>
        <taxon>Trematoda</taxon>
        <taxon>Digenea</taxon>
        <taxon>Plagiorchiida</taxon>
        <taxon>Echinostomata</taxon>
        <taxon>Echinostomatoidea</taxon>
        <taxon>Fasciolidae</taxon>
        <taxon>Fasciola</taxon>
    </lineage>
</organism>
<keyword evidence="3" id="KW-1185">Reference proteome</keyword>
<evidence type="ECO:0000313" key="3">
    <source>
        <dbReference type="Proteomes" id="UP000230066"/>
    </source>
</evidence>
<feature type="compositionally biased region" description="Polar residues" evidence="1">
    <location>
        <begin position="8"/>
        <end position="17"/>
    </location>
</feature>
<evidence type="ECO:0000256" key="1">
    <source>
        <dbReference type="SAM" id="MobiDB-lite"/>
    </source>
</evidence>
<dbReference type="AlphaFoldDB" id="A0A4E0RGX1"/>
<comment type="caution">
    <text evidence="2">The sequence shown here is derived from an EMBL/GenBank/DDBJ whole genome shotgun (WGS) entry which is preliminary data.</text>
</comment>
<name>A0A4E0RGX1_FASHE</name>
<feature type="compositionally biased region" description="Polar residues" evidence="1">
    <location>
        <begin position="110"/>
        <end position="119"/>
    </location>
</feature>
<evidence type="ECO:0000313" key="2">
    <source>
        <dbReference type="EMBL" id="THD28029.1"/>
    </source>
</evidence>
<feature type="region of interest" description="Disordered" evidence="1">
    <location>
        <begin position="110"/>
        <end position="132"/>
    </location>
</feature>
<gene>
    <name evidence="2" type="ORF">D915_001150</name>
</gene>
<feature type="region of interest" description="Disordered" evidence="1">
    <location>
        <begin position="161"/>
        <end position="194"/>
    </location>
</feature>
<protein>
    <submittedName>
        <fullName evidence="2">Uncharacterized protein</fullName>
    </submittedName>
</protein>